<evidence type="ECO:0000256" key="3">
    <source>
        <dbReference type="ARBA" id="ARBA00023315"/>
    </source>
</evidence>
<dbReference type="PANTHER" id="PTHR10434:SF40">
    <property type="entry name" value="1-ACYL-SN-GLYCEROL-3-PHOSPHATE ACYLTRANSFERASE"/>
    <property type="match status" value="1"/>
</dbReference>
<keyword evidence="4" id="KW-0472">Membrane</keyword>
<dbReference type="CDD" id="cd07989">
    <property type="entry name" value="LPLAT_AGPAT-like"/>
    <property type="match status" value="1"/>
</dbReference>
<keyword evidence="4" id="KW-0812">Transmembrane</keyword>
<feature type="transmembrane region" description="Helical" evidence="4">
    <location>
        <begin position="15"/>
        <end position="37"/>
    </location>
</feature>
<evidence type="ECO:0000256" key="2">
    <source>
        <dbReference type="ARBA" id="ARBA00022679"/>
    </source>
</evidence>
<keyword evidence="2" id="KW-0808">Transferase</keyword>
<dbReference type="SMART" id="SM00563">
    <property type="entry name" value="PlsC"/>
    <property type="match status" value="1"/>
</dbReference>
<reference evidence="6" key="1">
    <citation type="journal article" date="2023" name="Int. J. Mol. Sci.">
        <title>Metagenomics Revealed a New Genus 'Candidatus Thiocaldithrix dubininis' gen. nov., sp. nov. and a New Species 'Candidatus Thiothrix putei' sp. nov. in the Family Thiotrichaceae, Some Members of Which Have Traits of Both Na+- and H+-Motive Energetics.</title>
        <authorList>
            <person name="Ravin N.V."/>
            <person name="Muntyan M.S."/>
            <person name="Smolyakov D.D."/>
            <person name="Rudenko T.S."/>
            <person name="Beletsky A.V."/>
            <person name="Mardanov A.V."/>
            <person name="Grabovich M.Y."/>
        </authorList>
    </citation>
    <scope>NUCLEOTIDE SEQUENCE</scope>
    <source>
        <strain evidence="6">GKL-01</strain>
    </source>
</reference>
<dbReference type="KEGG" id="tdu:QJT80_13820"/>
<evidence type="ECO:0000259" key="5">
    <source>
        <dbReference type="SMART" id="SM00563"/>
    </source>
</evidence>
<dbReference type="GO" id="GO:0003841">
    <property type="term" value="F:1-acylglycerol-3-phosphate O-acyltransferase activity"/>
    <property type="evidence" value="ECO:0007669"/>
    <property type="project" value="TreeGrafter"/>
</dbReference>
<evidence type="ECO:0000256" key="1">
    <source>
        <dbReference type="ARBA" id="ARBA00005189"/>
    </source>
</evidence>
<sequence>MSLIKKVWLGLRASVFWLGFALSTLIAGLAVQLLWLLPVKRRYPFVRLWNSFNLWWLKVTCGVKYQVWGMENIPQDSAFIVMSNHQSTWETFALAHIFPQHLTWVLKRELLNIPFFGWGIRLIKPIAIDRTAGRNAVKQIATQGKALLEEGIGIVIFPEGTRVNPGEKLPYKIGGALLATHAGFPVVAVAHNAGDSWPRHAWIKQPGTITVSIAPAFSPKGMKADALNNQVETWIEAEKLRFPPLDANELEVQGEH</sequence>
<feature type="domain" description="Phospholipid/glycerol acyltransferase" evidence="5">
    <location>
        <begin position="79"/>
        <end position="194"/>
    </location>
</feature>
<gene>
    <name evidence="6" type="ORF">QJT80_13820</name>
</gene>
<organism evidence="6">
    <name type="scientific">Candidatus Thiocaldithrix dubininis</name>
    <dbReference type="NCBI Taxonomy" id="3080823"/>
    <lineage>
        <taxon>Bacteria</taxon>
        <taxon>Pseudomonadati</taxon>
        <taxon>Pseudomonadota</taxon>
        <taxon>Gammaproteobacteria</taxon>
        <taxon>Thiotrichales</taxon>
        <taxon>Thiotrichaceae</taxon>
        <taxon>Candidatus Thiocaldithrix</taxon>
    </lineage>
</organism>
<keyword evidence="3 6" id="KW-0012">Acyltransferase</keyword>
<dbReference type="Proteomes" id="UP001300672">
    <property type="component" value="Chromosome"/>
</dbReference>
<dbReference type="Pfam" id="PF01553">
    <property type="entry name" value="Acyltransferase"/>
    <property type="match status" value="1"/>
</dbReference>
<accession>A0AA95H7F9</accession>
<evidence type="ECO:0000313" key="6">
    <source>
        <dbReference type="EMBL" id="WGZ90548.1"/>
    </source>
</evidence>
<dbReference type="AlphaFoldDB" id="A0AA95H7F9"/>
<dbReference type="PANTHER" id="PTHR10434">
    <property type="entry name" value="1-ACYL-SN-GLYCEROL-3-PHOSPHATE ACYLTRANSFERASE"/>
    <property type="match status" value="1"/>
</dbReference>
<dbReference type="InterPro" id="IPR002123">
    <property type="entry name" value="Plipid/glycerol_acylTrfase"/>
</dbReference>
<dbReference type="GO" id="GO:0006654">
    <property type="term" value="P:phosphatidic acid biosynthetic process"/>
    <property type="evidence" value="ECO:0007669"/>
    <property type="project" value="TreeGrafter"/>
</dbReference>
<dbReference type="SUPFAM" id="SSF69593">
    <property type="entry name" value="Glycerol-3-phosphate (1)-acyltransferase"/>
    <property type="match status" value="1"/>
</dbReference>
<proteinExistence type="predicted"/>
<name>A0AA95H7F9_9GAMM</name>
<keyword evidence="4" id="KW-1133">Transmembrane helix</keyword>
<reference evidence="6" key="2">
    <citation type="submission" date="2023-04" db="EMBL/GenBank/DDBJ databases">
        <authorList>
            <person name="Beletskiy A.V."/>
            <person name="Mardanov A.V."/>
            <person name="Ravin N.V."/>
        </authorList>
    </citation>
    <scope>NUCLEOTIDE SEQUENCE</scope>
    <source>
        <strain evidence="6">GKL-01</strain>
    </source>
</reference>
<comment type="pathway">
    <text evidence="1">Lipid metabolism.</text>
</comment>
<evidence type="ECO:0000256" key="4">
    <source>
        <dbReference type="SAM" id="Phobius"/>
    </source>
</evidence>
<protein>
    <submittedName>
        <fullName evidence="6">Lysophospholipid acyltransferase family protein</fullName>
    </submittedName>
</protein>
<dbReference type="EMBL" id="CP124755">
    <property type="protein sequence ID" value="WGZ90548.1"/>
    <property type="molecule type" value="Genomic_DNA"/>
</dbReference>